<protein>
    <submittedName>
        <fullName evidence="2">Uncharacterized protein</fullName>
    </submittedName>
</protein>
<proteinExistence type="predicted"/>
<dbReference type="EMBL" id="KN294060">
    <property type="protein sequence ID" value="KGQ00655.1"/>
    <property type="molecule type" value="Genomic_DNA"/>
</dbReference>
<dbReference type="GeneID" id="26971259"/>
<organism evidence="2 3">
    <name type="scientific">Paracoccidioides lutzii (strain ATCC MYA-826 / Pb01)</name>
    <name type="common">Paracoccidioides brasiliensis</name>
    <dbReference type="NCBI Taxonomy" id="502779"/>
    <lineage>
        <taxon>Eukaryota</taxon>
        <taxon>Fungi</taxon>
        <taxon>Dikarya</taxon>
        <taxon>Ascomycota</taxon>
        <taxon>Pezizomycotina</taxon>
        <taxon>Eurotiomycetes</taxon>
        <taxon>Eurotiomycetidae</taxon>
        <taxon>Onygenales</taxon>
        <taxon>Ajellomycetaceae</taxon>
        <taxon>Paracoccidioides</taxon>
    </lineage>
</organism>
<evidence type="ECO:0000313" key="3">
    <source>
        <dbReference type="Proteomes" id="UP000002059"/>
    </source>
</evidence>
<evidence type="ECO:0000256" key="1">
    <source>
        <dbReference type="SAM" id="MobiDB-lite"/>
    </source>
</evidence>
<dbReference type="Proteomes" id="UP000002059">
    <property type="component" value="Partially assembled WGS sequence"/>
</dbReference>
<keyword evidence="3" id="KW-1185">Reference proteome</keyword>
<sequence length="135" mass="15350">MFWLVCHYPMTVLSIICQVEKPLSDLSTTTFLRTEEKLQSPISYSHQCWSTFPNCILAKDEIDYSTILPPMMNQDRSEQLGGSLLESEMPKASEPLNQTTGPDLIDLLELAVIDPNIEFSWSNIQSLNFPYSDES</sequence>
<reference evidence="2 3" key="1">
    <citation type="journal article" date="2011" name="PLoS Genet.">
        <title>Comparative genomic analysis of human fungal pathogens causing paracoccidioidomycosis.</title>
        <authorList>
            <person name="Desjardins C.A."/>
            <person name="Champion M.D."/>
            <person name="Holder J.W."/>
            <person name="Muszewska A."/>
            <person name="Goldberg J."/>
            <person name="Bailao A.M."/>
            <person name="Brigido M.M."/>
            <person name="Ferreira M.E."/>
            <person name="Garcia A.M."/>
            <person name="Grynberg M."/>
            <person name="Gujja S."/>
            <person name="Heiman D.I."/>
            <person name="Henn M.R."/>
            <person name="Kodira C.D."/>
            <person name="Leon-Narvaez H."/>
            <person name="Longo L.V."/>
            <person name="Ma L.J."/>
            <person name="Malavazi I."/>
            <person name="Matsuo A.L."/>
            <person name="Morais F.V."/>
            <person name="Pereira M."/>
            <person name="Rodriguez-Brito S."/>
            <person name="Sakthikumar S."/>
            <person name="Salem-Izacc S.M."/>
            <person name="Sykes S.M."/>
            <person name="Teixeira M.M."/>
            <person name="Vallejo M.C."/>
            <person name="Walter M.E."/>
            <person name="Yandava C."/>
            <person name="Young S."/>
            <person name="Zeng Q."/>
            <person name="Zucker J."/>
            <person name="Felipe M.S."/>
            <person name="Goldman G.H."/>
            <person name="Haas B.J."/>
            <person name="McEwen J.G."/>
            <person name="Nino-Vega G."/>
            <person name="Puccia R."/>
            <person name="San-Blas G."/>
            <person name="Soares C.M."/>
            <person name="Birren B.W."/>
            <person name="Cuomo C.A."/>
        </authorList>
    </citation>
    <scope>NUCLEOTIDE SEQUENCE [LARGE SCALE GENOMIC DNA]</scope>
    <source>
        <strain evidence="3">ATCC MYA-826 / Pb01</strain>
    </source>
</reference>
<name>A0A0A2V3H4_PARBA</name>
<dbReference type="HOGENOM" id="CLU_1886390_0_0_1"/>
<feature type="region of interest" description="Disordered" evidence="1">
    <location>
        <begin position="75"/>
        <end position="98"/>
    </location>
</feature>
<dbReference type="VEuPathDB" id="FungiDB:PAAG_12682"/>
<dbReference type="RefSeq" id="XP_015702242.1">
    <property type="nucleotide sequence ID" value="XM_015848144.1"/>
</dbReference>
<dbReference type="KEGG" id="pbl:PAAG_12682"/>
<accession>A0A0A2V3H4</accession>
<gene>
    <name evidence="2" type="ORF">PAAG_12682</name>
</gene>
<evidence type="ECO:0000313" key="2">
    <source>
        <dbReference type="EMBL" id="KGQ00655.1"/>
    </source>
</evidence>
<dbReference type="AlphaFoldDB" id="A0A0A2V3H4"/>